<evidence type="ECO:0000256" key="5">
    <source>
        <dbReference type="ARBA" id="ARBA00023163"/>
    </source>
</evidence>
<dbReference type="STRING" id="490188.SAMN04488068_1513"/>
<dbReference type="InterPro" id="IPR000847">
    <property type="entry name" value="LysR_HTH_N"/>
</dbReference>
<dbReference type="InterPro" id="IPR036388">
    <property type="entry name" value="WH-like_DNA-bd_sf"/>
</dbReference>
<protein>
    <submittedName>
        <fullName evidence="7">LysR family transcriptional regulator, transcriptional activator of nhaA</fullName>
    </submittedName>
</protein>
<dbReference type="SUPFAM" id="SSF46785">
    <property type="entry name" value="Winged helix' DNA-binding domain"/>
    <property type="match status" value="1"/>
</dbReference>
<comment type="similarity">
    <text evidence="1">Belongs to the LysR transcriptional regulatory family.</text>
</comment>
<keyword evidence="3" id="KW-0238">DNA-binding</keyword>
<dbReference type="InterPro" id="IPR036390">
    <property type="entry name" value="WH_DNA-bd_sf"/>
</dbReference>
<dbReference type="GO" id="GO:0003700">
    <property type="term" value="F:DNA-binding transcription factor activity"/>
    <property type="evidence" value="ECO:0007669"/>
    <property type="project" value="InterPro"/>
</dbReference>
<dbReference type="OrthoDB" id="464481at2"/>
<feature type="domain" description="HTH lysR-type" evidence="6">
    <location>
        <begin position="9"/>
        <end position="66"/>
    </location>
</feature>
<evidence type="ECO:0000256" key="4">
    <source>
        <dbReference type="ARBA" id="ARBA00023159"/>
    </source>
</evidence>
<evidence type="ECO:0000256" key="1">
    <source>
        <dbReference type="ARBA" id="ARBA00009437"/>
    </source>
</evidence>
<reference evidence="7 8" key="1">
    <citation type="submission" date="2016-11" db="EMBL/GenBank/DDBJ databases">
        <authorList>
            <person name="Jaros S."/>
            <person name="Januszkiewicz K."/>
            <person name="Wedrychowicz H."/>
        </authorList>
    </citation>
    <scope>NUCLEOTIDE SEQUENCE [LARGE SCALE GENOMIC DNA]</scope>
    <source>
        <strain evidence="7 8">CGMCC 1.7049</strain>
    </source>
</reference>
<dbReference type="AlphaFoldDB" id="A0A1M5MX65"/>
<evidence type="ECO:0000256" key="3">
    <source>
        <dbReference type="ARBA" id="ARBA00023125"/>
    </source>
</evidence>
<evidence type="ECO:0000259" key="6">
    <source>
        <dbReference type="PROSITE" id="PS50931"/>
    </source>
</evidence>
<sequence length="311" mass="34290">MSEQALRRLNFRHLRYFMVVASTGSVTAAAARLHVAPQTVSAQVLALEQAFGRPLFARVGKRLALNVDGEAALEYAQAIFSLGEELGDLLSGRGEPRRQRLRVGLTDSIPKMMALKLLEPAVFRKSPALELSCVEGGLNELVGRALDHQLDAVLADQPLPPELSRSLRDYELARPGLSFVATPELVDRHRGRFPQRLDGMPFLSWSSDSSINLSLQQWFARHEVRPEIVGRFDDSALMKAFAGRGLGAIAVPTLVERDACRQYGLKPLGRTEELHHPVYLLVPTRLRLHPLVELLIAGKSGAPSSGSRRKT</sequence>
<dbReference type="PANTHER" id="PTHR30293:SF2">
    <property type="entry name" value="TRANSCRIPTIONAL ACTIVATOR PROTEIN NHAR"/>
    <property type="match status" value="1"/>
</dbReference>
<name>A0A1M5MX65_9GAMM</name>
<dbReference type="GO" id="GO:0003677">
    <property type="term" value="F:DNA binding"/>
    <property type="evidence" value="ECO:0007669"/>
    <property type="project" value="UniProtKB-KW"/>
</dbReference>
<dbReference type="Pfam" id="PF03466">
    <property type="entry name" value="LysR_substrate"/>
    <property type="match status" value="1"/>
</dbReference>
<evidence type="ECO:0000313" key="8">
    <source>
        <dbReference type="Proteomes" id="UP000199758"/>
    </source>
</evidence>
<dbReference type="Proteomes" id="UP000199758">
    <property type="component" value="Unassembled WGS sequence"/>
</dbReference>
<dbReference type="Pfam" id="PF00126">
    <property type="entry name" value="HTH_1"/>
    <property type="match status" value="1"/>
</dbReference>
<dbReference type="InterPro" id="IPR005119">
    <property type="entry name" value="LysR_subst-bd"/>
</dbReference>
<keyword evidence="5" id="KW-0804">Transcription</keyword>
<evidence type="ECO:0000256" key="2">
    <source>
        <dbReference type="ARBA" id="ARBA00023015"/>
    </source>
</evidence>
<dbReference type="PANTHER" id="PTHR30293">
    <property type="entry name" value="TRANSCRIPTIONAL REGULATORY PROTEIN NAC-RELATED"/>
    <property type="match status" value="1"/>
</dbReference>
<evidence type="ECO:0000313" key="7">
    <source>
        <dbReference type="EMBL" id="SHG81797.1"/>
    </source>
</evidence>
<dbReference type="Gene3D" id="1.10.10.10">
    <property type="entry name" value="Winged helix-like DNA-binding domain superfamily/Winged helix DNA-binding domain"/>
    <property type="match status" value="1"/>
</dbReference>
<gene>
    <name evidence="7" type="ORF">SAMN04488068_1513</name>
</gene>
<dbReference type="GO" id="GO:2000142">
    <property type="term" value="P:regulation of DNA-templated transcription initiation"/>
    <property type="evidence" value="ECO:0007669"/>
    <property type="project" value="TreeGrafter"/>
</dbReference>
<keyword evidence="2" id="KW-0805">Transcription regulation</keyword>
<dbReference type="Gene3D" id="3.40.190.290">
    <property type="match status" value="1"/>
</dbReference>
<keyword evidence="8" id="KW-1185">Reference proteome</keyword>
<dbReference type="SUPFAM" id="SSF53850">
    <property type="entry name" value="Periplasmic binding protein-like II"/>
    <property type="match status" value="1"/>
</dbReference>
<organism evidence="7 8">
    <name type="scientific">Hydrocarboniphaga daqingensis</name>
    <dbReference type="NCBI Taxonomy" id="490188"/>
    <lineage>
        <taxon>Bacteria</taxon>
        <taxon>Pseudomonadati</taxon>
        <taxon>Pseudomonadota</taxon>
        <taxon>Gammaproteobacteria</taxon>
        <taxon>Nevskiales</taxon>
        <taxon>Nevskiaceae</taxon>
        <taxon>Hydrocarboniphaga</taxon>
    </lineage>
</organism>
<dbReference type="EMBL" id="FQWZ01000003">
    <property type="protein sequence ID" value="SHG81797.1"/>
    <property type="molecule type" value="Genomic_DNA"/>
</dbReference>
<dbReference type="PROSITE" id="PS50931">
    <property type="entry name" value="HTH_LYSR"/>
    <property type="match status" value="1"/>
</dbReference>
<proteinExistence type="inferred from homology"/>
<dbReference type="RefSeq" id="WP_084083233.1">
    <property type="nucleotide sequence ID" value="NZ_FQWZ01000003.1"/>
</dbReference>
<keyword evidence="4" id="KW-0010">Activator</keyword>
<accession>A0A1M5MX65</accession>